<feature type="transmembrane region" description="Helical" evidence="9">
    <location>
        <begin position="83"/>
        <end position="103"/>
    </location>
</feature>
<evidence type="ECO:0000313" key="12">
    <source>
        <dbReference type="EMBL" id="KAK0385500.1"/>
    </source>
</evidence>
<comment type="similarity">
    <text evidence="2 8">Belongs to the major facilitator superfamily. Sugar transporter (TC 2.A.1.1) family.</text>
</comment>
<sequence>MTGTGDVQATAFNHALERRQALMGASGPSAIWKNFKVFRIAAFACLGGLLYGYNQGMFSGILAMPSFEQHMDGYIENATNRGWLTSIMELGSWTGALSSSFIAEYLSRKYGILIMTSIFVLGVIIQTTSITAGHEVVLAGRFITGGLSMIVPLYNSEVAPPEVRGALVGLQQLAITFGIMISFWINYGTQYIGGTGDGQKNSAWLIPICLQLAPALVLLVGMIWMPFSPRWLVHHGRDAEARRVLAYLRDLPEDHELVQIEFMEITAQSLFEKRTIAEKFPHLREPTAGNVFKLQFVAIASLFKTKAMFMRVIVGTCTMFFQQWSGINAILYYAPFIFEQLGLSENTTSFLATGVVGVVMFIATIPAVLYIDRVGRKPVLIVGAIGMATCHIIVAVILARNIDNFDQQAAAGWAAVAMIWLFVIHFGYSWGPCAWILIAEIWRKSNRFKSRRRVLTWFSLVHANLRVGQVTPDMLESITYGTYILFGILTYTGAAFVYFVVPETKRLSLEEMDIIFGSEGTARADIERMEEVHRDIGLSTAFAHNSDMRERGMKTESEKMQTV</sequence>
<evidence type="ECO:0000256" key="6">
    <source>
        <dbReference type="ARBA" id="ARBA00023136"/>
    </source>
</evidence>
<comment type="caution">
    <text evidence="12">The sequence shown here is derived from an EMBL/GenBank/DDBJ whole genome shotgun (WGS) entry which is preliminary data.</text>
</comment>
<evidence type="ECO:0000313" key="11">
    <source>
        <dbReference type="EMBL" id="KAK0382679.1"/>
    </source>
</evidence>
<evidence type="ECO:0000259" key="10">
    <source>
        <dbReference type="PROSITE" id="PS50850"/>
    </source>
</evidence>
<dbReference type="InterPro" id="IPR005828">
    <property type="entry name" value="MFS_sugar_transport-like"/>
</dbReference>
<dbReference type="AlphaFoldDB" id="A0AA39GDU6"/>
<feature type="domain" description="Major facilitator superfamily (MFS) profile" evidence="10">
    <location>
        <begin position="40"/>
        <end position="505"/>
    </location>
</feature>
<dbReference type="GO" id="GO:0016020">
    <property type="term" value="C:membrane"/>
    <property type="evidence" value="ECO:0007669"/>
    <property type="project" value="UniProtKB-SubCell"/>
</dbReference>
<feature type="transmembrane region" description="Helical" evidence="9">
    <location>
        <begin position="136"/>
        <end position="154"/>
    </location>
</feature>
<evidence type="ECO:0000256" key="3">
    <source>
        <dbReference type="ARBA" id="ARBA00022448"/>
    </source>
</evidence>
<feature type="transmembrane region" description="Helical" evidence="9">
    <location>
        <begin position="378"/>
        <end position="399"/>
    </location>
</feature>
<dbReference type="Pfam" id="PF00083">
    <property type="entry name" value="Sugar_tr"/>
    <property type="match status" value="1"/>
</dbReference>
<accession>A0AA39GDU6</accession>
<dbReference type="PANTHER" id="PTHR48022">
    <property type="entry name" value="PLASTIDIC GLUCOSE TRANSPORTER 4"/>
    <property type="match status" value="1"/>
</dbReference>
<keyword evidence="7" id="KW-0325">Glycoprotein</keyword>
<feature type="transmembrane region" description="Helical" evidence="9">
    <location>
        <begin position="483"/>
        <end position="501"/>
    </location>
</feature>
<feature type="transmembrane region" description="Helical" evidence="9">
    <location>
        <begin position="166"/>
        <end position="185"/>
    </location>
</feature>
<proteinExistence type="inferred from homology"/>
<dbReference type="EMBL" id="JAPDFR010000010">
    <property type="protein sequence ID" value="KAK0382679.1"/>
    <property type="molecule type" value="Genomic_DNA"/>
</dbReference>
<dbReference type="GO" id="GO:0005351">
    <property type="term" value="F:carbohydrate:proton symporter activity"/>
    <property type="evidence" value="ECO:0007669"/>
    <property type="project" value="TreeGrafter"/>
</dbReference>
<feature type="transmembrane region" description="Helical" evidence="9">
    <location>
        <begin position="411"/>
        <end position="442"/>
    </location>
</feature>
<feature type="transmembrane region" description="Helical" evidence="9">
    <location>
        <begin position="205"/>
        <end position="227"/>
    </location>
</feature>
<dbReference type="SUPFAM" id="SSF103473">
    <property type="entry name" value="MFS general substrate transporter"/>
    <property type="match status" value="1"/>
</dbReference>
<dbReference type="InterPro" id="IPR020846">
    <property type="entry name" value="MFS_dom"/>
</dbReference>
<feature type="transmembrane region" description="Helical" evidence="9">
    <location>
        <begin position="454"/>
        <end position="471"/>
    </location>
</feature>
<dbReference type="InterPro" id="IPR003663">
    <property type="entry name" value="Sugar/inositol_transpt"/>
</dbReference>
<dbReference type="InterPro" id="IPR036259">
    <property type="entry name" value="MFS_trans_sf"/>
</dbReference>
<protein>
    <recommendedName>
        <fullName evidence="10">Major facilitator superfamily (MFS) profile domain-containing protein</fullName>
    </recommendedName>
</protein>
<evidence type="ECO:0000256" key="4">
    <source>
        <dbReference type="ARBA" id="ARBA00022692"/>
    </source>
</evidence>
<keyword evidence="5 9" id="KW-1133">Transmembrane helix</keyword>
<dbReference type="Gene3D" id="1.20.1250.20">
    <property type="entry name" value="MFS general substrate transporter like domains"/>
    <property type="match status" value="1"/>
</dbReference>
<name>A0AA39GDU6_SARSR</name>
<feature type="transmembrane region" description="Helical" evidence="9">
    <location>
        <begin position="40"/>
        <end position="63"/>
    </location>
</feature>
<dbReference type="Proteomes" id="UP001175261">
    <property type="component" value="Unassembled WGS sequence"/>
</dbReference>
<comment type="subcellular location">
    <subcellularLocation>
        <location evidence="1">Membrane</location>
        <topology evidence="1">Multi-pass membrane protein</topology>
    </subcellularLocation>
</comment>
<evidence type="ECO:0000256" key="2">
    <source>
        <dbReference type="ARBA" id="ARBA00010992"/>
    </source>
</evidence>
<keyword evidence="6 9" id="KW-0472">Membrane</keyword>
<organism evidence="12 13">
    <name type="scientific">Sarocladium strictum</name>
    <name type="common">Black bundle disease fungus</name>
    <name type="synonym">Acremonium strictum</name>
    <dbReference type="NCBI Taxonomy" id="5046"/>
    <lineage>
        <taxon>Eukaryota</taxon>
        <taxon>Fungi</taxon>
        <taxon>Dikarya</taxon>
        <taxon>Ascomycota</taxon>
        <taxon>Pezizomycotina</taxon>
        <taxon>Sordariomycetes</taxon>
        <taxon>Hypocreomycetidae</taxon>
        <taxon>Hypocreales</taxon>
        <taxon>Sarocladiaceae</taxon>
        <taxon>Sarocladium</taxon>
    </lineage>
</organism>
<reference evidence="12" key="1">
    <citation type="submission" date="2022-10" db="EMBL/GenBank/DDBJ databases">
        <title>Determination and structural analysis of whole genome sequence of Sarocladium strictum F4-1.</title>
        <authorList>
            <person name="Hu L."/>
            <person name="Jiang Y."/>
        </authorList>
    </citation>
    <scope>NUCLEOTIDE SEQUENCE</scope>
    <source>
        <strain evidence="12">F4-1</strain>
    </source>
</reference>
<dbReference type="InterPro" id="IPR050360">
    <property type="entry name" value="MFS_Sugar_Transporters"/>
</dbReference>
<dbReference type="PROSITE" id="PS50850">
    <property type="entry name" value="MFS"/>
    <property type="match status" value="1"/>
</dbReference>
<keyword evidence="13" id="KW-1185">Reference proteome</keyword>
<evidence type="ECO:0000256" key="9">
    <source>
        <dbReference type="SAM" id="Phobius"/>
    </source>
</evidence>
<dbReference type="FunFam" id="1.20.1250.20:FF:000026">
    <property type="entry name" value="MFS quinate transporter QutD"/>
    <property type="match status" value="1"/>
</dbReference>
<keyword evidence="3 8" id="KW-0813">Transport</keyword>
<dbReference type="PANTHER" id="PTHR48022:SF20">
    <property type="entry name" value="MAJOR FACILITATOR SUPERFAMILY (MFS) PROFILE DOMAIN-CONTAINING PROTEIN-RELATED"/>
    <property type="match status" value="1"/>
</dbReference>
<feature type="transmembrane region" description="Helical" evidence="9">
    <location>
        <begin position="312"/>
        <end position="338"/>
    </location>
</feature>
<evidence type="ECO:0000313" key="13">
    <source>
        <dbReference type="Proteomes" id="UP001175261"/>
    </source>
</evidence>
<evidence type="ECO:0000256" key="5">
    <source>
        <dbReference type="ARBA" id="ARBA00022989"/>
    </source>
</evidence>
<evidence type="ECO:0000256" key="1">
    <source>
        <dbReference type="ARBA" id="ARBA00004141"/>
    </source>
</evidence>
<feature type="transmembrane region" description="Helical" evidence="9">
    <location>
        <begin position="110"/>
        <end position="130"/>
    </location>
</feature>
<dbReference type="PROSITE" id="PS00216">
    <property type="entry name" value="SUGAR_TRANSPORT_1"/>
    <property type="match status" value="1"/>
</dbReference>
<dbReference type="NCBIfam" id="TIGR00879">
    <property type="entry name" value="SP"/>
    <property type="match status" value="1"/>
</dbReference>
<dbReference type="InterPro" id="IPR005829">
    <property type="entry name" value="Sugar_transporter_CS"/>
</dbReference>
<dbReference type="EMBL" id="JAPDFR010000006">
    <property type="protein sequence ID" value="KAK0385500.1"/>
    <property type="molecule type" value="Genomic_DNA"/>
</dbReference>
<dbReference type="PRINTS" id="PR00171">
    <property type="entry name" value="SUGRTRNSPORT"/>
</dbReference>
<gene>
    <name evidence="12" type="ORF">NLU13_6680</name>
    <name evidence="11" type="ORF">NLU13_9775</name>
</gene>
<feature type="transmembrane region" description="Helical" evidence="9">
    <location>
        <begin position="350"/>
        <end position="371"/>
    </location>
</feature>
<evidence type="ECO:0000256" key="7">
    <source>
        <dbReference type="ARBA" id="ARBA00023180"/>
    </source>
</evidence>
<keyword evidence="4 9" id="KW-0812">Transmembrane</keyword>
<evidence type="ECO:0000256" key="8">
    <source>
        <dbReference type="RuleBase" id="RU003346"/>
    </source>
</evidence>